<dbReference type="InterPro" id="IPR029055">
    <property type="entry name" value="Ntn_hydrolases_N"/>
</dbReference>
<evidence type="ECO:0000256" key="1">
    <source>
        <dbReference type="ARBA" id="ARBA00001198"/>
    </source>
</evidence>
<dbReference type="InterPro" id="IPR000243">
    <property type="entry name" value="Pept_T1A_subB"/>
</dbReference>
<evidence type="ECO:0000313" key="13">
    <source>
        <dbReference type="EMBL" id="SPC81696.1"/>
    </source>
</evidence>
<dbReference type="PRINTS" id="PR00141">
    <property type="entry name" value="PROTEASOME"/>
</dbReference>
<comment type="subunit">
    <text evidence="3">Component of the 20S core complex of the 26S proteasome. The 26S proteasome is composed of a core protease (CP), known as the 20S proteasome, capped at one or both ends by the 19S regulatory particle (RP/PA700). The 20S proteasome core is composed of 28 subunits that are arranged in four stacked rings, resulting in a barrel-shaped structure. The two end rings are each formed by seven alpha subunits, and the two central rings are each formed by seven beta subunits. The catalytic chamber with the active sites is on the inside of the barrel.</text>
</comment>
<sequence>MKLDTSGLESTAPLFGTRSELLDGFSATPSFELPNTINFDGFQKEAIQMVKPAKGTTTLAFIFKEGVMVAADSRASMGGYISSQSVKKIIEINPYMLGTMAGGAADCQFWHRNLGIKCRLHELANKRRISVTGASKLLANILYSYRGMGLSVGTMIAGWDETGPGLYYVDSEGGRLKGTRFSVGSGSPYAYGVLDNGYRYDMSIEEAAELKLEGLSIMQHLRDGAMQHSVMEPVVELLAGWKKLSGDDVGELHYHYYPVTPSTVEQEMIEVAGT</sequence>
<evidence type="ECO:0000256" key="6">
    <source>
        <dbReference type="ARBA" id="ARBA00022698"/>
    </source>
</evidence>
<comment type="similarity">
    <text evidence="12">Belongs to the peptidase T1B family.</text>
</comment>
<dbReference type="EMBL" id="OIVN01000531">
    <property type="protein sequence ID" value="SPC81696.1"/>
    <property type="molecule type" value="Genomic_DNA"/>
</dbReference>
<dbReference type="PROSITE" id="PS51476">
    <property type="entry name" value="PROTEASOME_BETA_2"/>
    <property type="match status" value="1"/>
</dbReference>
<comment type="catalytic activity">
    <reaction evidence="1">
        <text>Cleavage of peptide bonds with very broad specificity.</text>
        <dbReference type="EC" id="3.4.25.1"/>
    </reaction>
</comment>
<evidence type="ECO:0000256" key="3">
    <source>
        <dbReference type="ARBA" id="ARBA00011517"/>
    </source>
</evidence>
<reference evidence="13" key="1">
    <citation type="submission" date="2018-02" db="EMBL/GenBank/DDBJ databases">
        <authorList>
            <person name="Cohen D.B."/>
            <person name="Kent A.D."/>
        </authorList>
    </citation>
    <scope>NUCLEOTIDE SEQUENCE</scope>
</reference>
<evidence type="ECO:0000256" key="10">
    <source>
        <dbReference type="ARBA" id="ARBA00023242"/>
    </source>
</evidence>
<dbReference type="GO" id="GO:0005839">
    <property type="term" value="C:proteasome core complex"/>
    <property type="evidence" value="ECO:0007669"/>
    <property type="project" value="InterPro"/>
</dbReference>
<proteinExistence type="inferred from homology"/>
<name>A0A2N9ESC5_FAGSY</name>
<organism evidence="13">
    <name type="scientific">Fagus sylvatica</name>
    <name type="common">Beechnut</name>
    <dbReference type="NCBI Taxonomy" id="28930"/>
    <lineage>
        <taxon>Eukaryota</taxon>
        <taxon>Viridiplantae</taxon>
        <taxon>Streptophyta</taxon>
        <taxon>Embryophyta</taxon>
        <taxon>Tracheophyta</taxon>
        <taxon>Spermatophyta</taxon>
        <taxon>Magnoliopsida</taxon>
        <taxon>eudicotyledons</taxon>
        <taxon>Gunneridae</taxon>
        <taxon>Pentapetalae</taxon>
        <taxon>rosids</taxon>
        <taxon>fabids</taxon>
        <taxon>Fagales</taxon>
        <taxon>Fagaceae</taxon>
        <taxon>Fagus</taxon>
    </lineage>
</organism>
<keyword evidence="7" id="KW-0378">Hydrolase</keyword>
<keyword evidence="9" id="KW-0865">Zymogen</keyword>
<protein>
    <recommendedName>
        <fullName evidence="12">Proteasome subunit beta</fullName>
    </recommendedName>
</protein>
<evidence type="ECO:0000256" key="12">
    <source>
        <dbReference type="RuleBase" id="RU004203"/>
    </source>
</evidence>
<dbReference type="GO" id="GO:0005634">
    <property type="term" value="C:nucleus"/>
    <property type="evidence" value="ECO:0007669"/>
    <property type="project" value="UniProtKB-SubCell"/>
</dbReference>
<feature type="active site" description="Nucleophile" evidence="11">
    <location>
        <position position="56"/>
    </location>
</feature>
<dbReference type="SUPFAM" id="SSF56235">
    <property type="entry name" value="N-terminal nucleophile aminohydrolases (Ntn hydrolases)"/>
    <property type="match status" value="1"/>
</dbReference>
<dbReference type="CDD" id="cd03761">
    <property type="entry name" value="proteasome_beta_type_5"/>
    <property type="match status" value="1"/>
</dbReference>
<dbReference type="PANTHER" id="PTHR32194:SF3">
    <property type="entry name" value="PROTEASOME SUBUNIT BETA"/>
    <property type="match status" value="1"/>
</dbReference>
<dbReference type="GO" id="GO:0004298">
    <property type="term" value="F:threonine-type endopeptidase activity"/>
    <property type="evidence" value="ECO:0007669"/>
    <property type="project" value="UniProtKB-KW"/>
</dbReference>
<comment type="subunit">
    <text evidence="12">Component of the proteasome complex.</text>
</comment>
<dbReference type="GO" id="GO:0005737">
    <property type="term" value="C:cytoplasm"/>
    <property type="evidence" value="ECO:0007669"/>
    <property type="project" value="UniProtKB-SubCell"/>
</dbReference>
<dbReference type="GO" id="GO:0051603">
    <property type="term" value="P:proteolysis involved in protein catabolic process"/>
    <property type="evidence" value="ECO:0007669"/>
    <property type="project" value="InterPro"/>
</dbReference>
<dbReference type="InterPro" id="IPR016050">
    <property type="entry name" value="Proteasome_bsu_CS"/>
</dbReference>
<evidence type="ECO:0000256" key="11">
    <source>
        <dbReference type="PIRSR" id="PIRSR600243-1"/>
    </source>
</evidence>
<dbReference type="PROSITE" id="PS00854">
    <property type="entry name" value="PROTEASOME_BETA_1"/>
    <property type="match status" value="1"/>
</dbReference>
<keyword evidence="5" id="KW-0645">Protease</keyword>
<keyword evidence="8 12" id="KW-0647">Proteasome</keyword>
<comment type="function">
    <text evidence="2">The proteasome is a multicatalytic proteinase complex which is characterized by its ability to cleave peptides with Arg, Phe, Tyr, Leu, and Glu adjacent to the leaving group at neutral or slightly basic pH. The proteasome has an ATP-dependent proteolytic activity.</text>
</comment>
<dbReference type="InterPro" id="IPR001353">
    <property type="entry name" value="Proteasome_sua/b"/>
</dbReference>
<evidence type="ECO:0000256" key="9">
    <source>
        <dbReference type="ARBA" id="ARBA00023145"/>
    </source>
</evidence>
<evidence type="ECO:0000256" key="4">
    <source>
        <dbReference type="ARBA" id="ARBA00022490"/>
    </source>
</evidence>
<dbReference type="Pfam" id="PF00227">
    <property type="entry name" value="Proteasome"/>
    <property type="match status" value="1"/>
</dbReference>
<dbReference type="PANTHER" id="PTHR32194">
    <property type="entry name" value="METALLOPROTEASE TLDD"/>
    <property type="match status" value="1"/>
</dbReference>
<evidence type="ECO:0000256" key="7">
    <source>
        <dbReference type="ARBA" id="ARBA00022801"/>
    </source>
</evidence>
<comment type="function">
    <text evidence="12">Component of the proteasome, a multicatalytic proteinase complex which is characterized by its ability to cleave peptides with Arg, Phe, Tyr, Leu, and Glu adjacent to the leaving group at neutral or slightly basic pH. The proteasome has an ATP-dependent proteolytic activity.</text>
</comment>
<dbReference type="InterPro" id="IPR023333">
    <property type="entry name" value="Proteasome_suB-type"/>
</dbReference>
<dbReference type="Gene3D" id="3.60.20.10">
    <property type="entry name" value="Glutamine Phosphoribosylpyrophosphate, subunit 1, domain 1"/>
    <property type="match status" value="1"/>
</dbReference>
<evidence type="ECO:0000256" key="5">
    <source>
        <dbReference type="ARBA" id="ARBA00022670"/>
    </source>
</evidence>
<keyword evidence="6" id="KW-0888">Threonine protease</keyword>
<dbReference type="FunFam" id="3.60.20.10:FF:000034">
    <property type="entry name" value="Proteasome subunit beta"/>
    <property type="match status" value="1"/>
</dbReference>
<keyword evidence="4 12" id="KW-0963">Cytoplasm</keyword>
<evidence type="ECO:0000256" key="2">
    <source>
        <dbReference type="ARBA" id="ARBA00002000"/>
    </source>
</evidence>
<evidence type="ECO:0000256" key="8">
    <source>
        <dbReference type="ARBA" id="ARBA00022942"/>
    </source>
</evidence>
<gene>
    <name evidence="13" type="ORF">FSB_LOCUS9578</name>
</gene>
<dbReference type="AlphaFoldDB" id="A0A2N9ESC5"/>
<accession>A0A2N9ESC5</accession>
<comment type="subcellular location">
    <subcellularLocation>
        <location evidence="12">Cytoplasm</location>
    </subcellularLocation>
    <subcellularLocation>
        <location evidence="12">Nucleus</location>
    </subcellularLocation>
</comment>
<keyword evidence="10 12" id="KW-0539">Nucleus</keyword>